<keyword evidence="3" id="KW-1185">Reference proteome</keyword>
<comment type="caution">
    <text evidence="2">The sequence shown here is derived from an EMBL/GenBank/DDBJ whole genome shotgun (WGS) entry which is preliminary data.</text>
</comment>
<dbReference type="PANTHER" id="PTHR10166:SF7">
    <property type="entry name" value="VOLTAGE-DEPENDENT CALCIUM CHANNEL SUBUNIT ALPHA-2_DELTA-2"/>
    <property type="match status" value="1"/>
</dbReference>
<name>A0ABN9ENF9_9NEOB</name>
<dbReference type="EMBL" id="CATNWA010015637">
    <property type="protein sequence ID" value="CAI9585336.1"/>
    <property type="molecule type" value="Genomic_DNA"/>
</dbReference>
<dbReference type="Pfam" id="PF08473">
    <property type="entry name" value="VGCC_alpha2"/>
    <property type="match status" value="1"/>
</dbReference>
<protein>
    <recommendedName>
        <fullName evidence="1">Voltage-dependent calcium channel alpha-2/delta subunit conserved region domain-containing protein</fullName>
    </recommendedName>
</protein>
<feature type="domain" description="Voltage-dependent calcium channel alpha-2/delta subunit conserved region" evidence="1">
    <location>
        <begin position="1"/>
        <end position="130"/>
    </location>
</feature>
<accession>A0ABN9ENF9</accession>
<reference evidence="2" key="1">
    <citation type="submission" date="2023-05" db="EMBL/GenBank/DDBJ databases">
        <authorList>
            <person name="Stuckert A."/>
        </authorList>
    </citation>
    <scope>NUCLEOTIDE SEQUENCE</scope>
</reference>
<proteinExistence type="predicted"/>
<dbReference type="Proteomes" id="UP001162483">
    <property type="component" value="Unassembled WGS sequence"/>
</dbReference>
<evidence type="ECO:0000313" key="3">
    <source>
        <dbReference type="Proteomes" id="UP001162483"/>
    </source>
</evidence>
<dbReference type="InterPro" id="IPR051173">
    <property type="entry name" value="Ca_channel_alpha-2/delta"/>
</dbReference>
<organism evidence="2 3">
    <name type="scientific">Staurois parvus</name>
    <dbReference type="NCBI Taxonomy" id="386267"/>
    <lineage>
        <taxon>Eukaryota</taxon>
        <taxon>Metazoa</taxon>
        <taxon>Chordata</taxon>
        <taxon>Craniata</taxon>
        <taxon>Vertebrata</taxon>
        <taxon>Euteleostomi</taxon>
        <taxon>Amphibia</taxon>
        <taxon>Batrachia</taxon>
        <taxon>Anura</taxon>
        <taxon>Neobatrachia</taxon>
        <taxon>Ranoidea</taxon>
        <taxon>Ranidae</taxon>
        <taxon>Staurois</taxon>
    </lineage>
</organism>
<dbReference type="PANTHER" id="PTHR10166">
    <property type="entry name" value="VOLTAGE-DEPENDENT CALCIUM CHANNEL SUBUNIT ALPHA-2/DELTA-RELATED"/>
    <property type="match status" value="1"/>
</dbReference>
<dbReference type="InterPro" id="IPR013680">
    <property type="entry name" value="VDCC_a2/dsu"/>
</dbReference>
<sequence>MPNTFESEGRVFIAPRQYCRELEQSENNTEFLLNFITLMEKVTPDSKQCDSFLLHNLILDTGITRDLADRVWKDKDLLTYGLLAVFAATDGGITRVFPNKAADDWLEDMEPHNATFYRRSLDNKRLHLSSTIQRT</sequence>
<evidence type="ECO:0000313" key="2">
    <source>
        <dbReference type="EMBL" id="CAI9585336.1"/>
    </source>
</evidence>
<evidence type="ECO:0000259" key="1">
    <source>
        <dbReference type="Pfam" id="PF08473"/>
    </source>
</evidence>
<gene>
    <name evidence="2" type="ORF">SPARVUS_LOCUS10163870</name>
</gene>